<organism evidence="1 2">
    <name type="scientific">Kocuria varians</name>
    <name type="common">Micrococcus varians</name>
    <dbReference type="NCBI Taxonomy" id="1272"/>
    <lineage>
        <taxon>Bacteria</taxon>
        <taxon>Bacillati</taxon>
        <taxon>Actinomycetota</taxon>
        <taxon>Actinomycetes</taxon>
        <taxon>Micrococcales</taxon>
        <taxon>Micrococcaceae</taxon>
        <taxon>Kocuria</taxon>
    </lineage>
</organism>
<sequence>MAPVNNPLTGAIDVLGEPEAVSEDLDPAHRERHRRRAVVEGRVVEVTIAPVTQQPQFRALLKVPRPDSAVPCALELLWNGQHTVPGVSAGTRLRCLGVICFPDGIPTMHNPRYEIITPKKAAR</sequence>
<protein>
    <recommendedName>
        <fullName evidence="3">DNA-binding protein</fullName>
    </recommendedName>
</protein>
<name>A0A7D7Q5D2_KOCVA</name>
<keyword evidence="2" id="KW-1185">Reference proteome</keyword>
<proteinExistence type="predicted"/>
<dbReference type="Proteomes" id="UP000216825">
    <property type="component" value="Chromosome"/>
</dbReference>
<dbReference type="EMBL" id="CP059343">
    <property type="protein sequence ID" value="QMS56980.1"/>
    <property type="molecule type" value="Genomic_DNA"/>
</dbReference>
<reference evidence="1" key="2">
    <citation type="submission" date="2020-07" db="EMBL/GenBank/DDBJ databases">
        <title>Genome of starter culture bacteria Kocuria salsicia reveals its technological properties and safety for usage in meat industry.</title>
        <authorList>
            <person name="Michael M."/>
            <person name="Konstantin K."/>
            <person name="Evgenii K."/>
            <person name="Galina S."/>
            <person name="Oksana K."/>
            <person name="Andrei L."/>
        </authorList>
    </citation>
    <scope>NUCLEOTIDE SEQUENCE [LARGE SCALE GENOMIC DNA]</scope>
    <source>
        <strain evidence="1">80</strain>
    </source>
</reference>
<evidence type="ECO:0000313" key="2">
    <source>
        <dbReference type="Proteomes" id="UP000216825"/>
    </source>
</evidence>
<accession>A0A7D7Q5D2</accession>
<gene>
    <name evidence="1" type="ORF">CIB50_0001705</name>
</gene>
<dbReference type="AlphaFoldDB" id="A0A7D7Q5D2"/>
<reference evidence="1" key="1">
    <citation type="submission" date="2017-08" db="EMBL/GenBank/DDBJ databases">
        <authorList>
            <person name="Minaev M."/>
            <person name="Kurbakov K.A."/>
            <person name="Solodovnikova G.I."/>
            <person name="Kuznetsova O.A."/>
            <person name="Lisitsyn A.B."/>
        </authorList>
    </citation>
    <scope>NUCLEOTIDE SEQUENCE</scope>
    <source>
        <strain evidence="1">80</strain>
    </source>
</reference>
<evidence type="ECO:0000313" key="1">
    <source>
        <dbReference type="EMBL" id="QMS56980.1"/>
    </source>
</evidence>
<dbReference type="KEGG" id="kvr:CIB50_0001705"/>
<evidence type="ECO:0008006" key="3">
    <source>
        <dbReference type="Google" id="ProtNLM"/>
    </source>
</evidence>
<dbReference type="RefSeq" id="WP_083482444.1">
    <property type="nucleotide sequence ID" value="NZ_CP059343.1"/>
</dbReference>